<dbReference type="InParanoid" id="G7DZB2"/>
<dbReference type="SUPFAM" id="SSF46785">
    <property type="entry name" value="Winged helix' DNA-binding domain"/>
    <property type="match status" value="1"/>
</dbReference>
<dbReference type="Pfam" id="PF00888">
    <property type="entry name" value="Cullin"/>
    <property type="match status" value="1"/>
</dbReference>
<dbReference type="GO" id="GO:0031625">
    <property type="term" value="F:ubiquitin protein ligase binding"/>
    <property type="evidence" value="ECO:0007669"/>
    <property type="project" value="InterPro"/>
</dbReference>
<evidence type="ECO:0000313" key="8">
    <source>
        <dbReference type="EMBL" id="GAA95922.1"/>
    </source>
</evidence>
<proteinExistence type="inferred from homology"/>
<dbReference type="FunFam" id="1.20.1310.10:FF:000002">
    <property type="entry name" value="cullin-3 isoform X1"/>
    <property type="match status" value="1"/>
</dbReference>
<dbReference type="FunFam" id="1.20.1310.10:FF:000001">
    <property type="entry name" value="Cullin 3"/>
    <property type="match status" value="1"/>
</dbReference>
<evidence type="ECO:0000256" key="3">
    <source>
        <dbReference type="ARBA" id="ARBA00022843"/>
    </source>
</evidence>
<comment type="caution">
    <text evidence="8">The sequence shown here is derived from an EMBL/GenBank/DDBJ whole genome shotgun (WGS) entry which is preliminary data.</text>
</comment>
<evidence type="ECO:0000256" key="2">
    <source>
        <dbReference type="ARBA" id="ARBA00022499"/>
    </source>
</evidence>
<organism evidence="8 9">
    <name type="scientific">Mixia osmundae (strain CBS 9802 / IAM 14324 / JCM 22182 / KY 12970)</name>
    <dbReference type="NCBI Taxonomy" id="764103"/>
    <lineage>
        <taxon>Eukaryota</taxon>
        <taxon>Fungi</taxon>
        <taxon>Dikarya</taxon>
        <taxon>Basidiomycota</taxon>
        <taxon>Pucciniomycotina</taxon>
        <taxon>Mixiomycetes</taxon>
        <taxon>Mixiales</taxon>
        <taxon>Mixiaceae</taxon>
        <taxon>Mixia</taxon>
    </lineage>
</organism>
<dbReference type="HOGENOM" id="CLU_004747_7_1_1"/>
<dbReference type="FunFam" id="1.10.10.10:FF:000014">
    <property type="entry name" value="Cullin 1"/>
    <property type="match status" value="1"/>
</dbReference>
<dbReference type="Proteomes" id="UP000009131">
    <property type="component" value="Unassembled WGS sequence"/>
</dbReference>
<dbReference type="Gene3D" id="1.20.1310.10">
    <property type="entry name" value="Cullin Repeats"/>
    <property type="match status" value="4"/>
</dbReference>
<dbReference type="RefSeq" id="XP_014571208.1">
    <property type="nucleotide sequence ID" value="XM_014715722.1"/>
</dbReference>
<dbReference type="SMART" id="SM00884">
    <property type="entry name" value="Cullin_Nedd8"/>
    <property type="match status" value="1"/>
</dbReference>
<dbReference type="InterPro" id="IPR045093">
    <property type="entry name" value="Cullin"/>
</dbReference>
<keyword evidence="3" id="KW-0832">Ubl conjugation</keyword>
<evidence type="ECO:0000256" key="6">
    <source>
        <dbReference type="SAM" id="MobiDB-lite"/>
    </source>
</evidence>
<evidence type="ECO:0000313" key="9">
    <source>
        <dbReference type="Proteomes" id="UP000009131"/>
    </source>
</evidence>
<dbReference type="Pfam" id="PF26557">
    <property type="entry name" value="Cullin_AB"/>
    <property type="match status" value="1"/>
</dbReference>
<dbReference type="STRING" id="764103.G7DZB2"/>
<comment type="similarity">
    <text evidence="1 4 5">Belongs to the cullin family.</text>
</comment>
<dbReference type="Pfam" id="PF10557">
    <property type="entry name" value="Cullin_Nedd8"/>
    <property type="match status" value="1"/>
</dbReference>
<evidence type="ECO:0000256" key="5">
    <source>
        <dbReference type="RuleBase" id="RU003829"/>
    </source>
</evidence>
<dbReference type="InterPro" id="IPR019559">
    <property type="entry name" value="Cullin_neddylation_domain"/>
</dbReference>
<dbReference type="InterPro" id="IPR059120">
    <property type="entry name" value="Cullin-like_AB"/>
</dbReference>
<dbReference type="InterPro" id="IPR001373">
    <property type="entry name" value="Cullin_N"/>
</dbReference>
<dbReference type="AlphaFoldDB" id="G7DZB2"/>
<evidence type="ECO:0000259" key="7">
    <source>
        <dbReference type="PROSITE" id="PS50069"/>
    </source>
</evidence>
<keyword evidence="2" id="KW-1017">Isopeptide bond</keyword>
<dbReference type="Gene3D" id="1.10.10.10">
    <property type="entry name" value="Winged helix-like DNA-binding domain superfamily/Winged helix DNA-binding domain"/>
    <property type="match status" value="1"/>
</dbReference>
<dbReference type="OrthoDB" id="27073at2759"/>
<dbReference type="PANTHER" id="PTHR11932">
    <property type="entry name" value="CULLIN"/>
    <property type="match status" value="1"/>
</dbReference>
<protein>
    <recommendedName>
        <fullName evidence="7">Cullin family profile domain-containing protein</fullName>
    </recommendedName>
</protein>
<dbReference type="InterPro" id="IPR016159">
    <property type="entry name" value="Cullin_repeat-like_dom_sf"/>
</dbReference>
<gene>
    <name evidence="8" type="primary">Mo02580</name>
    <name evidence="8" type="ORF">E5Q_02580</name>
</gene>
<dbReference type="InterPro" id="IPR036388">
    <property type="entry name" value="WH-like_DNA-bd_sf"/>
</dbReference>
<sequence length="888" mass="100555">MSFARNLNTGPRRAMGKIKPPQAKTVSVEETWTRLSKAIEMIQLKRASQLSFEETYRYAYRMVRDRHSEQLYEGVSRLVGEHLDREATTRILPAFPHGNASTSTNGADAEPLDAKPFDMGISQRASGTDRLAQLQRGERFLAAIKAVWDDHVTCMKRLGDILKYMDKVYVPTMPQRAKTFDLGLELFQTHIIDSPLPIAETLITAILAQIHFEREGEVINRSAVHSCTEMLNGLNTHAKNGRLATSYKVFLEDIFLNQSRAFYNEESTTLLATATATEYLIRVDLRLAEEVERVRYCLHEQTESALVTLLEDVLITQHFTAILDHETTGLDSLVEGDRMSEIKRLFRLFSRVPQGAARLRAKLQEYIVKRGKEINNSREVMAEPAPDPAKGKGREGKPAQVGGAAHSVSLALQWVQQVLDLKDKMDRIWSSALAEDKSFQTAINEAFKTFIETNKQSPEYVSLFIDDNLKKGLKGKSEAEVDVVLDKAVVIFRFLSDRDIFERYYQQHFAKRLLAQRSVSDDAERGLLAKLKVESGAMFVRKLEGMLNDMTISEETNKQFRKHLTRAGVEPLPIDLAVTVCQSGQWPMEVSSSQCILPASLRSAQLSFERFYHTKTSGRKLTWHTTSGSVDVTVRFKARKHELNVSTQAMAVLSCFEPVSSLESLSYKDLEDQTGIAENELKRTLQSLACAKYKILQKSPKGRDVNPATDRFAFNEEFTSNLMKIKIMTVANKVETVEERSETDSKVEEARKFLVQAAIVRVMKQRNRLPHSDLTHEVIRQLAGRFAPKLTMIKQAIDKLIESEYLERDQDDRRVLRYLAPRRHCNVSAYDLLRGHKEGLRAYAGRCARIWSPPGDRQPSTVNDALPAPLDAIELHTGLTVSKAYKQA</sequence>
<name>G7DZB2_MIXOS</name>
<evidence type="ECO:0000256" key="1">
    <source>
        <dbReference type="ARBA" id="ARBA00006019"/>
    </source>
</evidence>
<dbReference type="SMART" id="SM00182">
    <property type="entry name" value="CULLIN"/>
    <property type="match status" value="1"/>
</dbReference>
<feature type="region of interest" description="Disordered" evidence="6">
    <location>
        <begin position="1"/>
        <end position="22"/>
    </location>
</feature>
<reference evidence="8 9" key="1">
    <citation type="journal article" date="2011" name="J. Gen. Appl. Microbiol.">
        <title>Draft genome sequencing of the enigmatic basidiomycete Mixia osmundae.</title>
        <authorList>
            <person name="Nishida H."/>
            <person name="Nagatsuka Y."/>
            <person name="Sugiyama J."/>
        </authorList>
    </citation>
    <scope>NUCLEOTIDE SEQUENCE [LARGE SCALE GENOMIC DNA]</scope>
    <source>
        <strain evidence="9">CBS 9802 / IAM 14324 / JCM 22182 / KY 12970</strain>
    </source>
</reference>
<dbReference type="PROSITE" id="PS50069">
    <property type="entry name" value="CULLIN_2"/>
    <property type="match status" value="1"/>
</dbReference>
<dbReference type="Gene3D" id="3.30.230.130">
    <property type="entry name" value="Cullin, Chain C, Domain 2"/>
    <property type="match status" value="1"/>
</dbReference>
<dbReference type="InterPro" id="IPR036317">
    <property type="entry name" value="Cullin_homology_sf"/>
</dbReference>
<feature type="domain" description="Cullin family profile" evidence="7">
    <location>
        <begin position="456"/>
        <end position="689"/>
    </location>
</feature>
<dbReference type="eggNOG" id="KOG2166">
    <property type="taxonomic scope" value="Eukaryota"/>
</dbReference>
<accession>G7DZB2</accession>
<feature type="region of interest" description="Disordered" evidence="6">
    <location>
        <begin position="378"/>
        <end position="400"/>
    </location>
</feature>
<dbReference type="SUPFAM" id="SSF74788">
    <property type="entry name" value="Cullin repeat-like"/>
    <property type="match status" value="1"/>
</dbReference>
<dbReference type="SUPFAM" id="SSF75632">
    <property type="entry name" value="Cullin homology domain"/>
    <property type="match status" value="1"/>
</dbReference>
<keyword evidence="9" id="KW-1185">Reference proteome</keyword>
<dbReference type="InterPro" id="IPR036390">
    <property type="entry name" value="WH_DNA-bd_sf"/>
</dbReference>
<reference evidence="8 9" key="2">
    <citation type="journal article" date="2012" name="Open Biol.">
        <title>Characteristics of nucleosomes and linker DNA regions on the genome of the basidiomycete Mixia osmundae revealed by mono- and dinucleosome mapping.</title>
        <authorList>
            <person name="Nishida H."/>
            <person name="Kondo S."/>
            <person name="Matsumoto T."/>
            <person name="Suzuki Y."/>
            <person name="Yoshikawa H."/>
            <person name="Taylor T.D."/>
            <person name="Sugiyama J."/>
        </authorList>
    </citation>
    <scope>NUCLEOTIDE SEQUENCE [LARGE SCALE GENOMIC DNA]</scope>
    <source>
        <strain evidence="9">CBS 9802 / IAM 14324 / JCM 22182 / KY 12970</strain>
    </source>
</reference>
<dbReference type="FunCoup" id="G7DZB2">
    <property type="interactions" value="532"/>
</dbReference>
<dbReference type="InterPro" id="IPR016158">
    <property type="entry name" value="Cullin_homology"/>
</dbReference>
<evidence type="ECO:0000256" key="4">
    <source>
        <dbReference type="PROSITE-ProRule" id="PRU00330"/>
    </source>
</evidence>
<dbReference type="EMBL" id="BABT02000068">
    <property type="protein sequence ID" value="GAA95922.1"/>
    <property type="molecule type" value="Genomic_DNA"/>
</dbReference>
<dbReference type="OMA" id="MFKDMTI"/>
<dbReference type="GO" id="GO:0006511">
    <property type="term" value="P:ubiquitin-dependent protein catabolic process"/>
    <property type="evidence" value="ECO:0007669"/>
    <property type="project" value="InterPro"/>
</dbReference>